<dbReference type="Proteomes" id="UP001205311">
    <property type="component" value="Unassembled WGS sequence"/>
</dbReference>
<comment type="caution">
    <text evidence="2">The sequence shown here is derived from an EMBL/GenBank/DDBJ whole genome shotgun (WGS) entry which is preliminary data.</text>
</comment>
<evidence type="ECO:0000313" key="2">
    <source>
        <dbReference type="EMBL" id="MCP2261829.1"/>
    </source>
</evidence>
<organism evidence="2 3">
    <name type="scientific">Streptoalloteichus tenebrarius (strain ATCC 17920 / DSM 40477 / JCM 4838 / CBS 697.72 / NBRC 16177 / NCIMB 11028 / NRRL B-12390 / A12253. 1 / ISP 5477)</name>
    <name type="common">Streptomyces tenebrarius</name>
    <dbReference type="NCBI Taxonomy" id="1933"/>
    <lineage>
        <taxon>Bacteria</taxon>
        <taxon>Bacillati</taxon>
        <taxon>Actinomycetota</taxon>
        <taxon>Actinomycetes</taxon>
        <taxon>Pseudonocardiales</taxon>
        <taxon>Pseudonocardiaceae</taxon>
        <taxon>Streptoalloteichus</taxon>
    </lineage>
</organism>
<reference evidence="2 3" key="1">
    <citation type="submission" date="2022-06" db="EMBL/GenBank/DDBJ databases">
        <title>Genomic Encyclopedia of Archaeal and Bacterial Type Strains, Phase II (KMG-II): from individual species to whole genera.</title>
        <authorList>
            <person name="Goeker M."/>
        </authorList>
    </citation>
    <scope>NUCLEOTIDE SEQUENCE [LARGE SCALE GENOMIC DNA]</scope>
    <source>
        <strain evidence="2 3">DSM 40477</strain>
    </source>
</reference>
<evidence type="ECO:0000313" key="3">
    <source>
        <dbReference type="Proteomes" id="UP001205311"/>
    </source>
</evidence>
<feature type="region of interest" description="Disordered" evidence="1">
    <location>
        <begin position="53"/>
        <end position="74"/>
    </location>
</feature>
<protein>
    <submittedName>
        <fullName evidence="2">Uncharacterized protein</fullName>
    </submittedName>
</protein>
<accession>A0ABT1I232</accession>
<dbReference type="RefSeq" id="WP_253673113.1">
    <property type="nucleotide sequence ID" value="NZ_JAMTCP010000050.1"/>
</dbReference>
<keyword evidence="3" id="KW-1185">Reference proteome</keyword>
<evidence type="ECO:0000256" key="1">
    <source>
        <dbReference type="SAM" id="MobiDB-lite"/>
    </source>
</evidence>
<gene>
    <name evidence="2" type="ORF">LX15_005556</name>
</gene>
<proteinExistence type="predicted"/>
<dbReference type="EMBL" id="JAMTCP010000050">
    <property type="protein sequence ID" value="MCP2261829.1"/>
    <property type="molecule type" value="Genomic_DNA"/>
</dbReference>
<name>A0ABT1I232_STRSD</name>
<sequence length="119" mass="13327">MRQLRRRTRPPPTLDYDFLEWHRERVALLTNLTARELPDTPVSAERLPDLPLLCCGTPSPRRRRPGPSPRLYRTDGSSRAVALAAIHADVWLGNHSSLAVEAKMFAYVPDNSIADTGLA</sequence>